<sequence length="1135" mass="122744">MADVLVVPVRLAALYLEDEVGVVEPVDFTRLPYVDPITKRDVRPGTPYLSEEILPDPFEDQDFLLGPGVHLHWSLPDALTRLVQEGGKTRVPAVPNRWLVTRRRDGVLERSWVVESDYLAAPGEANAAGVAFPTTGGGVPFRRLGRAVPLETWRPGLPGDRLPQVTAIGHGDPAFAAFYPGCYSVFGFQDTDFAGSRPPSGTQYEVAGWFSAAAQDTLAGLTTGAGWRTALKDGFGWGVPDGSARPASTVCYASLIFRPDGRTVNPLLRDREGGVFVGASATEALAAHLGTVLDGVAPDEAENLLEALAYAGELEAKPLDVGAKLAEERHADGFRPLPSGQLWTIRREDAPGVDAATRQRREALALPRQAGDLLNQLNVAQEDLDRAEEALVGTREQLFADWYRYMICAYPNAGLRESYPDPDEVRSYLEWHIDHLDERTNLLSRPRNAVTSARTALETALTTYNTQTAGPSGATFVLGTVPAPHFYLPAEPVVLLTGEVATPSDRHGQDGADSPGGLLPCRVLSVADPRDPAALQRGLPTLGLRPDVWAHNPWHPVLLHWEVEFLATGGGDNLDPDDSVYAPTFVTDAYELAPGEADLRTRPGYEAPTRAASVYSGTTVLSQSAKPVMSARILRYLAGTVVAAYNEANGTTADPSDFQEAPETIITWYAANGKDARLKTIISMYRHLAENEGGNLAQVLGGFNDALLMRRLTRQLPIADPLGFPGYQRFAADVARAVGEDTRHAPEPLSGFNPIRAGVMRLNRLRIVDNFGLACDVDIETATTTTRMRVPDRPGWAAMPPRLAQPSRLSFRWLDSDHELREMNDVPVTSPVCGWLVPDDLDDGLAFYADDGTQLGLITASPEPSNAGLARWLPSPGSTVTGIPGIGNAHLRAVATRIQALGPDGFAAFLSTLDTLTAGVEPEDHSLDVLTARPLAVLRAELDLQIMGPPAVHQDWNVFRQDMRRSTRDSNGYPDVALPVRVGTADRLNDGLIGYWREEPGLFLGLGDFLPVTTAPPLTVGIDVPPRTLTLLADPRAPIHVTSGFLPGKTATLPAEQYRAAMDALRVPEFTAPVLLDGDSLALPVPDVPGHRWSWRERTPSAWTDRPLDPVHDDAGAPALPTAREGWLTLVPDTE</sequence>
<dbReference type="Proteomes" id="UP001501251">
    <property type="component" value="Unassembled WGS sequence"/>
</dbReference>
<keyword evidence="3" id="KW-1185">Reference proteome</keyword>
<organism evidence="2 3">
    <name type="scientific">Streptosporangium oxazolinicum</name>
    <dbReference type="NCBI Taxonomy" id="909287"/>
    <lineage>
        <taxon>Bacteria</taxon>
        <taxon>Bacillati</taxon>
        <taxon>Actinomycetota</taxon>
        <taxon>Actinomycetes</taxon>
        <taxon>Streptosporangiales</taxon>
        <taxon>Streptosporangiaceae</taxon>
        <taxon>Streptosporangium</taxon>
    </lineage>
</organism>
<evidence type="ECO:0000256" key="1">
    <source>
        <dbReference type="SAM" id="Coils"/>
    </source>
</evidence>
<accession>A0ABP8B5S1</accession>
<feature type="coiled-coil region" evidence="1">
    <location>
        <begin position="370"/>
        <end position="397"/>
    </location>
</feature>
<evidence type="ECO:0000313" key="2">
    <source>
        <dbReference type="EMBL" id="GAA4198606.1"/>
    </source>
</evidence>
<name>A0ABP8B5S1_9ACTN</name>
<gene>
    <name evidence="2" type="ORF">GCM10022252_49360</name>
</gene>
<dbReference type="RefSeq" id="WP_344920396.1">
    <property type="nucleotide sequence ID" value="NZ_BAABAQ010000009.1"/>
</dbReference>
<reference evidence="3" key="1">
    <citation type="journal article" date="2019" name="Int. J. Syst. Evol. Microbiol.">
        <title>The Global Catalogue of Microorganisms (GCM) 10K type strain sequencing project: providing services to taxonomists for standard genome sequencing and annotation.</title>
        <authorList>
            <consortium name="The Broad Institute Genomics Platform"/>
            <consortium name="The Broad Institute Genome Sequencing Center for Infectious Disease"/>
            <person name="Wu L."/>
            <person name="Ma J."/>
        </authorList>
    </citation>
    <scope>NUCLEOTIDE SEQUENCE [LARGE SCALE GENOMIC DNA]</scope>
    <source>
        <strain evidence="3">JCM 17388</strain>
    </source>
</reference>
<comment type="caution">
    <text evidence="2">The sequence shown here is derived from an EMBL/GenBank/DDBJ whole genome shotgun (WGS) entry which is preliminary data.</text>
</comment>
<protein>
    <submittedName>
        <fullName evidence="2">Uncharacterized protein</fullName>
    </submittedName>
</protein>
<proteinExistence type="predicted"/>
<dbReference type="EMBL" id="BAABAQ010000009">
    <property type="protein sequence ID" value="GAA4198606.1"/>
    <property type="molecule type" value="Genomic_DNA"/>
</dbReference>
<evidence type="ECO:0000313" key="3">
    <source>
        <dbReference type="Proteomes" id="UP001501251"/>
    </source>
</evidence>
<keyword evidence="1" id="KW-0175">Coiled coil</keyword>